<sequence length="355" mass="38553">MSGQQPPANQPPYMGGPRGWNPRPNSPWSAPAPSPPPLASGARRPSLPSPVAMGSPTLFGPPISPGGSNLRGTRGSTNMPHPRPQWPQPLSPLAAKQLQSPYPGPAFQQQSPQICPSSPVPQASGTGVNGPKPFRPLHVQQQRSYGDGGPTSSFQLSPTPSPIVCQTPVSDFMYGSNRLTTHNYETLPQQQYTRQQSLSSMSASPSTYHRPPQYEFVGVPLEPPQPKSYVIYDDDDDYGPTTAEIIANQSQDYIDEKLAEYQMTILQLQVASNALNALQLDGIEIVTKVCVSVVETLWVCESALTLFKQKLLLFLDKFAKLYNTSMSVSAESKDASASHVTLKSINCFRFSTSLK</sequence>
<dbReference type="Proteomes" id="UP000092445">
    <property type="component" value="Unassembled WGS sequence"/>
</dbReference>
<organism evidence="2 3">
    <name type="scientific">Glossina pallidipes</name>
    <name type="common">Tsetse fly</name>
    <dbReference type="NCBI Taxonomy" id="7398"/>
    <lineage>
        <taxon>Eukaryota</taxon>
        <taxon>Metazoa</taxon>
        <taxon>Ecdysozoa</taxon>
        <taxon>Arthropoda</taxon>
        <taxon>Hexapoda</taxon>
        <taxon>Insecta</taxon>
        <taxon>Pterygota</taxon>
        <taxon>Neoptera</taxon>
        <taxon>Endopterygota</taxon>
        <taxon>Diptera</taxon>
        <taxon>Brachycera</taxon>
        <taxon>Muscomorpha</taxon>
        <taxon>Hippoboscoidea</taxon>
        <taxon>Glossinidae</taxon>
        <taxon>Glossina</taxon>
    </lineage>
</organism>
<dbReference type="STRING" id="7398.A0A1A9ZET7"/>
<reference evidence="3" key="1">
    <citation type="submission" date="2014-03" db="EMBL/GenBank/DDBJ databases">
        <authorList>
            <person name="Aksoy S."/>
            <person name="Warren W."/>
            <person name="Wilson R.K."/>
        </authorList>
    </citation>
    <scope>NUCLEOTIDE SEQUENCE [LARGE SCALE GENOMIC DNA]</scope>
    <source>
        <strain evidence="3">IAEA</strain>
    </source>
</reference>
<feature type="compositionally biased region" description="Low complexity" evidence="1">
    <location>
        <begin position="108"/>
        <end position="122"/>
    </location>
</feature>
<dbReference type="AlphaFoldDB" id="A0A1A9ZET7"/>
<feature type="compositionally biased region" description="Pro residues" evidence="1">
    <location>
        <begin position="81"/>
        <end position="90"/>
    </location>
</feature>
<keyword evidence="3" id="KW-1185">Reference proteome</keyword>
<reference evidence="2" key="2">
    <citation type="submission" date="2020-05" db="UniProtKB">
        <authorList>
            <consortium name="EnsemblMetazoa"/>
        </authorList>
    </citation>
    <scope>IDENTIFICATION</scope>
    <source>
        <strain evidence="2">IAEA</strain>
    </source>
</reference>
<dbReference type="VEuPathDB" id="VectorBase:GPAI012461"/>
<feature type="compositionally biased region" description="Polar residues" evidence="1">
    <location>
        <begin position="66"/>
        <end position="79"/>
    </location>
</feature>
<evidence type="ECO:0000313" key="2">
    <source>
        <dbReference type="EnsemblMetazoa" id="GPAI012461-PA"/>
    </source>
</evidence>
<feature type="region of interest" description="Disordered" evidence="1">
    <location>
        <begin position="1"/>
        <end position="136"/>
    </location>
</feature>
<dbReference type="EnsemblMetazoa" id="GPAI012461-RA">
    <property type="protein sequence ID" value="GPAI012461-PA"/>
    <property type="gene ID" value="GPAI012461"/>
</dbReference>
<protein>
    <submittedName>
        <fullName evidence="2">Uncharacterized protein</fullName>
    </submittedName>
</protein>
<evidence type="ECO:0000256" key="1">
    <source>
        <dbReference type="SAM" id="MobiDB-lite"/>
    </source>
</evidence>
<proteinExistence type="predicted"/>
<evidence type="ECO:0000313" key="3">
    <source>
        <dbReference type="Proteomes" id="UP000092445"/>
    </source>
</evidence>
<accession>A0A1A9ZET7</accession>
<name>A0A1A9ZET7_GLOPL</name>